<dbReference type="PANTHER" id="PTHR43649:SF30">
    <property type="entry name" value="ABC TRANSPORTER SUBSTRATE-BINDING PROTEIN"/>
    <property type="match status" value="1"/>
</dbReference>
<proteinExistence type="predicted"/>
<dbReference type="InterPro" id="IPR006311">
    <property type="entry name" value="TAT_signal"/>
</dbReference>
<accession>A0ABY4YSL5</accession>
<gene>
    <name evidence="2" type="ORF">NF556_19480</name>
</gene>
<sequence length="437" mass="46943">MSRSTRRSLTLISVALSATLLASCAGTGNAEAGDDADSETGGGEAVESITFWSNHPGGSKEIEEAIIADYEEETGITVELVTAGANYEEVANRFDAAQAGGELPDVVVASDVTWFPMMLNNAITPVDELWESQEVDSENYVDSLREDYLHEDEHFAMPYARSTPIVYYNKDMWSAAGLPDRGPETWEEFAEWAPQLTEANDGLPALVLPNGSDYLDWHFQGMLWTFGGSYSSEWDVNLTAPETIAAGEFLQEQVEAGNIAVATDANSDFAAGQAAALLQSTGSLGGLTETATFDLATAFFPGPSPRTTTGGAGVAISNDIPDERKAAAMDFIAYLTNAENTATFSQGTGYMPVRKDAVESEEVQAYLEENPNFRTAVEQLAEIAPQDYARVFVPGGGARIGAALDRITTGGEDVTTVFTELQEETEEVIERDVNPQL</sequence>
<dbReference type="InterPro" id="IPR006059">
    <property type="entry name" value="SBP"/>
</dbReference>
<keyword evidence="3" id="KW-1185">Reference proteome</keyword>
<reference evidence="2" key="1">
    <citation type="submission" date="2022-06" db="EMBL/GenBank/DDBJ databases">
        <title>Ornithinimicrobium HY1793.</title>
        <authorList>
            <person name="Huang Y."/>
        </authorList>
    </citation>
    <scope>NUCLEOTIDE SEQUENCE</scope>
    <source>
        <strain evidence="2">HY1793</strain>
    </source>
</reference>
<keyword evidence="1" id="KW-0732">Signal</keyword>
<organism evidence="2 3">
    <name type="scientific">Ornithinimicrobium faecis</name>
    <dbReference type="NCBI Taxonomy" id="2934158"/>
    <lineage>
        <taxon>Bacteria</taxon>
        <taxon>Bacillati</taxon>
        <taxon>Actinomycetota</taxon>
        <taxon>Actinomycetes</taxon>
        <taxon>Micrococcales</taxon>
        <taxon>Ornithinimicrobiaceae</taxon>
        <taxon>Ornithinimicrobium</taxon>
    </lineage>
</organism>
<feature type="chain" id="PRO_5046250280" evidence="1">
    <location>
        <begin position="33"/>
        <end position="437"/>
    </location>
</feature>
<dbReference type="RefSeq" id="WP_252592845.1">
    <property type="nucleotide sequence ID" value="NZ_CP099489.1"/>
</dbReference>
<dbReference type="PROSITE" id="PS51318">
    <property type="entry name" value="TAT"/>
    <property type="match status" value="1"/>
</dbReference>
<dbReference type="CDD" id="cd14748">
    <property type="entry name" value="PBP2_UgpB"/>
    <property type="match status" value="1"/>
</dbReference>
<evidence type="ECO:0000313" key="3">
    <source>
        <dbReference type="Proteomes" id="UP001056455"/>
    </source>
</evidence>
<dbReference type="PROSITE" id="PS51257">
    <property type="entry name" value="PROKAR_LIPOPROTEIN"/>
    <property type="match status" value="1"/>
</dbReference>
<protein>
    <submittedName>
        <fullName evidence="2">ABC transporter substrate-binding protein</fullName>
    </submittedName>
</protein>
<dbReference type="InterPro" id="IPR050490">
    <property type="entry name" value="Bact_solute-bd_prot1"/>
</dbReference>
<dbReference type="Pfam" id="PF13416">
    <property type="entry name" value="SBP_bac_8"/>
    <property type="match status" value="1"/>
</dbReference>
<dbReference type="SUPFAM" id="SSF53850">
    <property type="entry name" value="Periplasmic binding protein-like II"/>
    <property type="match status" value="1"/>
</dbReference>
<dbReference type="Gene3D" id="3.40.190.10">
    <property type="entry name" value="Periplasmic binding protein-like II"/>
    <property type="match status" value="1"/>
</dbReference>
<evidence type="ECO:0000313" key="2">
    <source>
        <dbReference type="EMBL" id="USQ79741.1"/>
    </source>
</evidence>
<dbReference type="Proteomes" id="UP001056455">
    <property type="component" value="Chromosome"/>
</dbReference>
<dbReference type="EMBL" id="CP099489">
    <property type="protein sequence ID" value="USQ79741.1"/>
    <property type="molecule type" value="Genomic_DNA"/>
</dbReference>
<feature type="signal peptide" evidence="1">
    <location>
        <begin position="1"/>
        <end position="32"/>
    </location>
</feature>
<evidence type="ECO:0000256" key="1">
    <source>
        <dbReference type="SAM" id="SignalP"/>
    </source>
</evidence>
<name>A0ABY4YSL5_9MICO</name>
<dbReference type="PANTHER" id="PTHR43649">
    <property type="entry name" value="ARABINOSE-BINDING PROTEIN-RELATED"/>
    <property type="match status" value="1"/>
</dbReference>